<feature type="non-terminal residue" evidence="1">
    <location>
        <position position="1"/>
    </location>
</feature>
<proteinExistence type="predicted"/>
<evidence type="ECO:0000313" key="2">
    <source>
        <dbReference type="Proteomes" id="UP000676336"/>
    </source>
</evidence>
<comment type="caution">
    <text evidence="1">The sequence shown here is derived from an EMBL/GenBank/DDBJ whole genome shotgun (WGS) entry which is preliminary data.</text>
</comment>
<protein>
    <submittedName>
        <fullName evidence="1">Uncharacterized protein</fullName>
    </submittedName>
</protein>
<sequence>RSAHQWDSLRKEALEWGQMFFDEYKTLSPTLTDDMTRNMLKILEERKPEIIRQAALITRTNDPIDTLLEDH</sequence>
<reference evidence="1" key="1">
    <citation type="submission" date="2021-02" db="EMBL/GenBank/DDBJ databases">
        <authorList>
            <person name="Nowell W R."/>
        </authorList>
    </citation>
    <scope>NUCLEOTIDE SEQUENCE</scope>
</reference>
<name>A0A8S2US08_9BILA</name>
<accession>A0A8S2US08</accession>
<dbReference type="Proteomes" id="UP000676336">
    <property type="component" value="Unassembled WGS sequence"/>
</dbReference>
<evidence type="ECO:0000313" key="1">
    <source>
        <dbReference type="EMBL" id="CAF4347986.1"/>
    </source>
</evidence>
<dbReference type="EMBL" id="CAJOBI010046015">
    <property type="protein sequence ID" value="CAF4347986.1"/>
    <property type="molecule type" value="Genomic_DNA"/>
</dbReference>
<dbReference type="AlphaFoldDB" id="A0A8S2US08"/>
<gene>
    <name evidence="1" type="ORF">SMN809_LOCUS28112</name>
</gene>
<organism evidence="1 2">
    <name type="scientific">Rotaria magnacalcarata</name>
    <dbReference type="NCBI Taxonomy" id="392030"/>
    <lineage>
        <taxon>Eukaryota</taxon>
        <taxon>Metazoa</taxon>
        <taxon>Spiralia</taxon>
        <taxon>Gnathifera</taxon>
        <taxon>Rotifera</taxon>
        <taxon>Eurotatoria</taxon>
        <taxon>Bdelloidea</taxon>
        <taxon>Philodinida</taxon>
        <taxon>Philodinidae</taxon>
        <taxon>Rotaria</taxon>
    </lineage>
</organism>